<dbReference type="RefSeq" id="WP_167083798.1">
    <property type="nucleotide sequence ID" value="NZ_BAAADC010000001.1"/>
</dbReference>
<dbReference type="AlphaFoldDB" id="A0A846N3Q7"/>
<evidence type="ECO:0000313" key="4">
    <source>
        <dbReference type="Proteomes" id="UP000570514"/>
    </source>
</evidence>
<comment type="caution">
    <text evidence="3">The sequence shown here is derived from an EMBL/GenBank/DDBJ whole genome shotgun (WGS) entry which is preliminary data.</text>
</comment>
<evidence type="ECO:0000256" key="1">
    <source>
        <dbReference type="ARBA" id="ARBA00009387"/>
    </source>
</evidence>
<comment type="similarity">
    <text evidence="1">Belongs to the virb1 family.</text>
</comment>
<dbReference type="SUPFAM" id="SSF53955">
    <property type="entry name" value="Lysozyme-like"/>
    <property type="match status" value="1"/>
</dbReference>
<dbReference type="Pfam" id="PF01464">
    <property type="entry name" value="SLT"/>
    <property type="match status" value="1"/>
</dbReference>
<organism evidence="3 4">
    <name type="scientific">Rhizomicrobium palustre</name>
    <dbReference type="NCBI Taxonomy" id="189966"/>
    <lineage>
        <taxon>Bacteria</taxon>
        <taxon>Pseudomonadati</taxon>
        <taxon>Pseudomonadota</taxon>
        <taxon>Alphaproteobacteria</taxon>
        <taxon>Micropepsales</taxon>
        <taxon>Micropepsaceae</taxon>
        <taxon>Rhizomicrobium</taxon>
    </lineage>
</organism>
<accession>A0A846N3Q7</accession>
<proteinExistence type="inferred from homology"/>
<sequence length="279" mass="29630">MLAEAAKAAANTVVQALQKASAATGVDFNYLLGTAMRESGLKSDAKASNSSASGLFQFVENTWMSLVKDHGAKYGLGSMANAIQKGEDGRYRAKDPADRSAILRLRNDPQISALMAGEYAKQTQSDMEDKLGRKVSSGELYAGHLFGPGQACKLIRSAQGSPHESACDLFPKAADANPNIFYNKDGSPKTVKEVYSWTTNQTKVALTPTLKTTGMAEVPSLKTGVLSTDTTAATMAALWSQPRKGFFSSDENSGNAPPFAMTPAILDVLQTVAKNHGKK</sequence>
<name>A0A846N3Q7_9PROT</name>
<gene>
    <name evidence="3" type="ORF">FHS83_003055</name>
</gene>
<dbReference type="InterPro" id="IPR008258">
    <property type="entry name" value="Transglycosylase_SLT_dom_1"/>
</dbReference>
<protein>
    <recommendedName>
        <fullName evidence="2">Transglycosylase SLT domain-containing protein</fullName>
    </recommendedName>
</protein>
<evidence type="ECO:0000313" key="3">
    <source>
        <dbReference type="EMBL" id="NIK89737.1"/>
    </source>
</evidence>
<dbReference type="Proteomes" id="UP000570514">
    <property type="component" value="Unassembled WGS sequence"/>
</dbReference>
<dbReference type="InterPro" id="IPR023346">
    <property type="entry name" value="Lysozyme-like_dom_sf"/>
</dbReference>
<feature type="domain" description="Transglycosylase SLT" evidence="2">
    <location>
        <begin position="17"/>
        <end position="71"/>
    </location>
</feature>
<dbReference type="EMBL" id="JAASRM010000001">
    <property type="protein sequence ID" value="NIK89737.1"/>
    <property type="molecule type" value="Genomic_DNA"/>
</dbReference>
<reference evidence="3 4" key="1">
    <citation type="submission" date="2020-03" db="EMBL/GenBank/DDBJ databases">
        <title>Genomic Encyclopedia of Type Strains, Phase IV (KMG-IV): sequencing the most valuable type-strain genomes for metagenomic binning, comparative biology and taxonomic classification.</title>
        <authorList>
            <person name="Goeker M."/>
        </authorList>
    </citation>
    <scope>NUCLEOTIDE SEQUENCE [LARGE SCALE GENOMIC DNA]</scope>
    <source>
        <strain evidence="3 4">DSM 19867</strain>
    </source>
</reference>
<keyword evidence="4" id="KW-1185">Reference proteome</keyword>
<evidence type="ECO:0000259" key="2">
    <source>
        <dbReference type="Pfam" id="PF01464"/>
    </source>
</evidence>
<dbReference type="Gene3D" id="1.10.530.10">
    <property type="match status" value="1"/>
</dbReference>